<sequence>MLIRQSHTTIYVLDQDRALEFYHGILGLEVRTDMRMEQGFRWLTVGPKAQPDLEIVLMPVQAGPAMDAETAGHLRALLEKGAMGIGVFETDDIQRDYAELSAKGVHFTDPPREHFYGIDAGVRDNSGNWFRLVQRKKG</sequence>
<dbReference type="Pfam" id="PF00903">
    <property type="entry name" value="Glyoxalase"/>
    <property type="match status" value="1"/>
</dbReference>
<dbReference type="CDD" id="cd07263">
    <property type="entry name" value="VOC_like"/>
    <property type="match status" value="1"/>
</dbReference>
<dbReference type="AlphaFoldDB" id="D7BCP5"/>
<reference evidence="3 4" key="1">
    <citation type="journal article" date="2010" name="Stand. Genomic Sci.">
        <title>Complete genome sequence of Meiothermus silvanus type strain (VI-R2).</title>
        <authorList>
            <person name="Sikorski J."/>
            <person name="Tindall B.J."/>
            <person name="Lowry S."/>
            <person name="Lucas S."/>
            <person name="Nolan M."/>
            <person name="Copeland A."/>
            <person name="Glavina Del Rio T."/>
            <person name="Tice H."/>
            <person name="Cheng J.F."/>
            <person name="Han C."/>
            <person name="Pitluck S."/>
            <person name="Liolios K."/>
            <person name="Ivanova N."/>
            <person name="Mavromatis K."/>
            <person name="Mikhailova N."/>
            <person name="Pati A."/>
            <person name="Goodwin L."/>
            <person name="Chen A."/>
            <person name="Palaniappan K."/>
            <person name="Land M."/>
            <person name="Hauser L."/>
            <person name="Chang Y.J."/>
            <person name="Jeffries C.D."/>
            <person name="Rohde M."/>
            <person name="Goker M."/>
            <person name="Woyke T."/>
            <person name="Bristow J."/>
            <person name="Eisen J.A."/>
            <person name="Markowitz V."/>
            <person name="Hugenholtz P."/>
            <person name="Kyrpides N.C."/>
            <person name="Klenk H.P."/>
            <person name="Lapidus A."/>
        </authorList>
    </citation>
    <scope>NUCLEOTIDE SEQUENCE [LARGE SCALE GENOMIC DNA]</scope>
    <source>
        <strain evidence="4">ATCC 700542 / DSM 9946 / VI-R2</strain>
    </source>
</reference>
<keyword evidence="4" id="KW-1185">Reference proteome</keyword>
<dbReference type="EMBL" id="CP002042">
    <property type="protein sequence ID" value="ADH62930.1"/>
    <property type="molecule type" value="Genomic_DNA"/>
</dbReference>
<dbReference type="PANTHER" id="PTHR36437:SF2">
    <property type="entry name" value="GLYOXALASE_BLEOMYCIN RESISTANCE PROTEIN_DIOXYGENASE"/>
    <property type="match status" value="1"/>
</dbReference>
<dbReference type="Gene3D" id="3.10.180.10">
    <property type="entry name" value="2,3-Dihydroxybiphenyl 1,2-Dioxygenase, domain 1"/>
    <property type="match status" value="1"/>
</dbReference>
<evidence type="ECO:0000256" key="1">
    <source>
        <dbReference type="ARBA" id="ARBA00022723"/>
    </source>
</evidence>
<dbReference type="GO" id="GO:0046872">
    <property type="term" value="F:metal ion binding"/>
    <property type="evidence" value="ECO:0007669"/>
    <property type="project" value="UniProtKB-KW"/>
</dbReference>
<dbReference type="InterPro" id="IPR004360">
    <property type="entry name" value="Glyas_Fos-R_dOase_dom"/>
</dbReference>
<evidence type="ECO:0000313" key="4">
    <source>
        <dbReference type="Proteomes" id="UP000001916"/>
    </source>
</evidence>
<evidence type="ECO:0000313" key="3">
    <source>
        <dbReference type="EMBL" id="ADH62930.1"/>
    </source>
</evidence>
<organism evidence="3 4">
    <name type="scientific">Allomeiothermus silvanus (strain ATCC 700542 / DSM 9946 / NBRC 106475 / NCIMB 13440 / VI-R2)</name>
    <name type="common">Thermus silvanus</name>
    <dbReference type="NCBI Taxonomy" id="526227"/>
    <lineage>
        <taxon>Bacteria</taxon>
        <taxon>Thermotogati</taxon>
        <taxon>Deinococcota</taxon>
        <taxon>Deinococci</taxon>
        <taxon>Thermales</taxon>
        <taxon>Thermaceae</taxon>
        <taxon>Allomeiothermus</taxon>
    </lineage>
</organism>
<accession>D7BCP5</accession>
<dbReference type="Proteomes" id="UP000001916">
    <property type="component" value="Chromosome"/>
</dbReference>
<dbReference type="GO" id="GO:0004462">
    <property type="term" value="F:lactoylglutathione lyase activity"/>
    <property type="evidence" value="ECO:0007669"/>
    <property type="project" value="InterPro"/>
</dbReference>
<dbReference type="SUPFAM" id="SSF54593">
    <property type="entry name" value="Glyoxalase/Bleomycin resistance protein/Dihydroxybiphenyl dioxygenase"/>
    <property type="match status" value="1"/>
</dbReference>
<feature type="domain" description="VOC" evidence="2">
    <location>
        <begin position="4"/>
        <end position="135"/>
    </location>
</feature>
<dbReference type="eggNOG" id="COG0346">
    <property type="taxonomic scope" value="Bacteria"/>
</dbReference>
<dbReference type="InterPro" id="IPR018146">
    <property type="entry name" value="Glyoxalase_1_CS"/>
</dbReference>
<dbReference type="PANTHER" id="PTHR36437">
    <property type="entry name" value="GLYOXALASE/BLEOMYCIN RESISTANCE PROTEIN/DIOXYGENASE"/>
    <property type="match status" value="1"/>
</dbReference>
<dbReference type="PROSITE" id="PS51819">
    <property type="entry name" value="VOC"/>
    <property type="match status" value="1"/>
</dbReference>
<gene>
    <name evidence="3" type="ordered locus">Mesil_1023</name>
</gene>
<evidence type="ECO:0000259" key="2">
    <source>
        <dbReference type="PROSITE" id="PS51819"/>
    </source>
</evidence>
<dbReference type="OrthoDB" id="9796521at2"/>
<dbReference type="STRING" id="526227.Mesil_1023"/>
<name>D7BCP5_ALLS1</name>
<dbReference type="RefSeq" id="WP_013157512.1">
    <property type="nucleotide sequence ID" value="NC_014212.1"/>
</dbReference>
<dbReference type="HOGENOM" id="CLU_046006_10_0_0"/>
<dbReference type="KEGG" id="msv:Mesil_1023"/>
<dbReference type="PROSITE" id="PS00934">
    <property type="entry name" value="GLYOXALASE_I_1"/>
    <property type="match status" value="1"/>
</dbReference>
<proteinExistence type="predicted"/>
<protein>
    <submittedName>
        <fullName evidence="3">Glyoxalase/bleomycin resistance protein/dioxygenase</fullName>
    </submittedName>
</protein>
<dbReference type="InterPro" id="IPR029068">
    <property type="entry name" value="Glyas_Bleomycin-R_OHBP_Dase"/>
</dbReference>
<keyword evidence="1" id="KW-0479">Metal-binding</keyword>
<dbReference type="InterPro" id="IPR037523">
    <property type="entry name" value="VOC_core"/>
</dbReference>